<evidence type="ECO:0000313" key="5">
    <source>
        <dbReference type="EMBL" id="GAG30240.1"/>
    </source>
</evidence>
<dbReference type="InterPro" id="IPR020449">
    <property type="entry name" value="Tscrpt_reg_AraC-type_HTH"/>
</dbReference>
<dbReference type="InterPro" id="IPR018060">
    <property type="entry name" value="HTH_AraC"/>
</dbReference>
<dbReference type="AlphaFoldDB" id="X0WHS7"/>
<dbReference type="SUPFAM" id="SSF46689">
    <property type="entry name" value="Homeodomain-like"/>
    <property type="match status" value="1"/>
</dbReference>
<dbReference type="GO" id="GO:0003700">
    <property type="term" value="F:DNA-binding transcription factor activity"/>
    <property type="evidence" value="ECO:0007669"/>
    <property type="project" value="InterPro"/>
</dbReference>
<proteinExistence type="predicted"/>
<name>X0WHS7_9ZZZZ</name>
<dbReference type="GO" id="GO:0043565">
    <property type="term" value="F:sequence-specific DNA binding"/>
    <property type="evidence" value="ECO:0007669"/>
    <property type="project" value="InterPro"/>
</dbReference>
<gene>
    <name evidence="5" type="ORF">S01H1_66378</name>
</gene>
<feature type="domain" description="HTH araC/xylS-type" evidence="4">
    <location>
        <begin position="38"/>
        <end position="136"/>
    </location>
</feature>
<dbReference type="PROSITE" id="PS01124">
    <property type="entry name" value="HTH_ARAC_FAMILY_2"/>
    <property type="match status" value="1"/>
</dbReference>
<dbReference type="PRINTS" id="PR00032">
    <property type="entry name" value="HTHARAC"/>
</dbReference>
<evidence type="ECO:0000256" key="2">
    <source>
        <dbReference type="ARBA" id="ARBA00023125"/>
    </source>
</evidence>
<comment type="caution">
    <text evidence="5">The sequence shown here is derived from an EMBL/GenBank/DDBJ whole genome shotgun (WGS) entry which is preliminary data.</text>
</comment>
<dbReference type="EMBL" id="BARS01043886">
    <property type="protein sequence ID" value="GAG30240.1"/>
    <property type="molecule type" value="Genomic_DNA"/>
</dbReference>
<keyword evidence="3" id="KW-0804">Transcription</keyword>
<evidence type="ECO:0000259" key="4">
    <source>
        <dbReference type="PROSITE" id="PS01124"/>
    </source>
</evidence>
<sequence>PGEALRVAKVYLLKWHSEGQLPYASLVRAAPHADSIVRVCSNWLNEHFREPNAVSGVEKIAGLPGRSLKRRFKAATGSTLIEHVQNLRVEEAKRLLETEPISVDEISAEVGYEDPAFFRRLFKRLTGLTPSEYRRMFRPIARGHEMEGNR</sequence>
<dbReference type="Gene3D" id="1.10.10.60">
    <property type="entry name" value="Homeodomain-like"/>
    <property type="match status" value="1"/>
</dbReference>
<reference evidence="5" key="1">
    <citation type="journal article" date="2014" name="Front. Microbiol.">
        <title>High frequency of phylogenetically diverse reductive dehalogenase-homologous genes in deep subseafloor sedimentary metagenomes.</title>
        <authorList>
            <person name="Kawai M."/>
            <person name="Futagami T."/>
            <person name="Toyoda A."/>
            <person name="Takaki Y."/>
            <person name="Nishi S."/>
            <person name="Hori S."/>
            <person name="Arai W."/>
            <person name="Tsubouchi T."/>
            <person name="Morono Y."/>
            <person name="Uchiyama I."/>
            <person name="Ito T."/>
            <person name="Fujiyama A."/>
            <person name="Inagaki F."/>
            <person name="Takami H."/>
        </authorList>
    </citation>
    <scope>NUCLEOTIDE SEQUENCE</scope>
    <source>
        <strain evidence="5">Expedition CK06-06</strain>
    </source>
</reference>
<organism evidence="5">
    <name type="scientific">marine sediment metagenome</name>
    <dbReference type="NCBI Taxonomy" id="412755"/>
    <lineage>
        <taxon>unclassified sequences</taxon>
        <taxon>metagenomes</taxon>
        <taxon>ecological metagenomes</taxon>
    </lineage>
</organism>
<keyword evidence="2" id="KW-0238">DNA-binding</keyword>
<dbReference type="SMART" id="SM00342">
    <property type="entry name" value="HTH_ARAC"/>
    <property type="match status" value="1"/>
</dbReference>
<dbReference type="PANTHER" id="PTHR43280:SF2">
    <property type="entry name" value="HTH-TYPE TRANSCRIPTIONAL REGULATOR EXSA"/>
    <property type="match status" value="1"/>
</dbReference>
<dbReference type="Pfam" id="PF12833">
    <property type="entry name" value="HTH_18"/>
    <property type="match status" value="1"/>
</dbReference>
<dbReference type="PANTHER" id="PTHR43280">
    <property type="entry name" value="ARAC-FAMILY TRANSCRIPTIONAL REGULATOR"/>
    <property type="match status" value="1"/>
</dbReference>
<evidence type="ECO:0000256" key="3">
    <source>
        <dbReference type="ARBA" id="ARBA00023163"/>
    </source>
</evidence>
<dbReference type="InterPro" id="IPR018062">
    <property type="entry name" value="HTH_AraC-typ_CS"/>
</dbReference>
<keyword evidence="1" id="KW-0805">Transcription regulation</keyword>
<evidence type="ECO:0000256" key="1">
    <source>
        <dbReference type="ARBA" id="ARBA00023015"/>
    </source>
</evidence>
<feature type="non-terminal residue" evidence="5">
    <location>
        <position position="1"/>
    </location>
</feature>
<protein>
    <recommendedName>
        <fullName evidence="4">HTH araC/xylS-type domain-containing protein</fullName>
    </recommendedName>
</protein>
<dbReference type="PROSITE" id="PS00041">
    <property type="entry name" value="HTH_ARAC_FAMILY_1"/>
    <property type="match status" value="1"/>
</dbReference>
<accession>X0WHS7</accession>
<dbReference type="InterPro" id="IPR009057">
    <property type="entry name" value="Homeodomain-like_sf"/>
</dbReference>